<sequence>MTQNEIIYQLSPEEFFFLSHMMQITNIAGFEDPYRGYLVTELEDQFEEVKAELIKKGYLLKGSQSGTYDIDEILGVYLAVCASDKVIYVKKNVDEVQSYEAYLYFTPSLVVERTQNEMGQVILSHVADLELSLDILHRFFPLTLRSELEFSVDIDTMTWEEWTSFNAEKMVDTLLEKGCLMEEATLAIDTIYHASRSGSMVYWQHEGYKWYQEGYHYAQNNSHMYLILELDENAIRIEAYTPEAVKASLERFSKLFDSVKGEV</sequence>
<comment type="caution">
    <text evidence="1">The sequence shown here is derived from an EMBL/GenBank/DDBJ whole genome shotgun (WGS) entry which is preliminary data.</text>
</comment>
<evidence type="ECO:0000313" key="2">
    <source>
        <dbReference type="Proteomes" id="UP000076967"/>
    </source>
</evidence>
<organism evidence="1 2">
    <name type="scientific">Paenibacillus glacialis</name>
    <dbReference type="NCBI Taxonomy" id="494026"/>
    <lineage>
        <taxon>Bacteria</taxon>
        <taxon>Bacillati</taxon>
        <taxon>Bacillota</taxon>
        <taxon>Bacilli</taxon>
        <taxon>Bacillales</taxon>
        <taxon>Paenibacillaceae</taxon>
        <taxon>Paenibacillus</taxon>
    </lineage>
</organism>
<dbReference type="STRING" id="494026.PGLA_20385"/>
<dbReference type="OrthoDB" id="2645156at2"/>
<evidence type="ECO:0000313" key="1">
    <source>
        <dbReference type="EMBL" id="OAB38452.1"/>
    </source>
</evidence>
<dbReference type="RefSeq" id="WP_068536375.1">
    <property type="nucleotide sequence ID" value="NZ_LVJH01000048.1"/>
</dbReference>
<proteinExistence type="predicted"/>
<accession>A0A168HRE8</accession>
<name>A0A168HRE8_9BACL</name>
<dbReference type="Proteomes" id="UP000076967">
    <property type="component" value="Unassembled WGS sequence"/>
</dbReference>
<dbReference type="AlphaFoldDB" id="A0A168HRE8"/>
<evidence type="ECO:0008006" key="3">
    <source>
        <dbReference type="Google" id="ProtNLM"/>
    </source>
</evidence>
<reference evidence="1 2" key="1">
    <citation type="submission" date="2016-03" db="EMBL/GenBank/DDBJ databases">
        <title>Draft genome sequence of Paenibacillus glacialis DSM 22343.</title>
        <authorList>
            <person name="Shin S.-K."/>
            <person name="Yi H."/>
        </authorList>
    </citation>
    <scope>NUCLEOTIDE SEQUENCE [LARGE SCALE GENOMIC DNA]</scope>
    <source>
        <strain evidence="1 2">DSM 22343</strain>
    </source>
</reference>
<dbReference type="EMBL" id="LVJH01000048">
    <property type="protein sequence ID" value="OAB38452.1"/>
    <property type="molecule type" value="Genomic_DNA"/>
</dbReference>
<keyword evidence="2" id="KW-1185">Reference proteome</keyword>
<gene>
    <name evidence="1" type="ORF">PGLA_20385</name>
</gene>
<protein>
    <recommendedName>
        <fullName evidence="3">DUF5081 domain-containing protein</fullName>
    </recommendedName>
</protein>